<dbReference type="InterPro" id="IPR050950">
    <property type="entry name" value="HTH-type_LysR_regulators"/>
</dbReference>
<evidence type="ECO:0000256" key="1">
    <source>
        <dbReference type="ARBA" id="ARBA00009437"/>
    </source>
</evidence>
<dbReference type="Pfam" id="PF03466">
    <property type="entry name" value="LysR_substrate"/>
    <property type="match status" value="1"/>
</dbReference>
<reference evidence="7" key="1">
    <citation type="journal article" date="2019" name="Int. J. Syst. Evol. Microbiol.">
        <title>The Global Catalogue of Microorganisms (GCM) 10K type strain sequencing project: providing services to taxonomists for standard genome sequencing and annotation.</title>
        <authorList>
            <consortium name="The Broad Institute Genomics Platform"/>
            <consortium name="The Broad Institute Genome Sequencing Center for Infectious Disease"/>
            <person name="Wu L."/>
            <person name="Ma J."/>
        </authorList>
    </citation>
    <scope>NUCLEOTIDE SEQUENCE [LARGE SCALE GENOMIC DNA]</scope>
    <source>
        <strain evidence="7">JCM 16950</strain>
    </source>
</reference>
<dbReference type="CDD" id="cd05466">
    <property type="entry name" value="PBP2_LTTR_substrate"/>
    <property type="match status" value="1"/>
</dbReference>
<evidence type="ECO:0000313" key="6">
    <source>
        <dbReference type="EMBL" id="GAA3778062.1"/>
    </source>
</evidence>
<dbReference type="PANTHER" id="PTHR30419:SF30">
    <property type="entry name" value="LYSR FAMILY TRANSCRIPTIONAL REGULATOR"/>
    <property type="match status" value="1"/>
</dbReference>
<dbReference type="RefSeq" id="WP_344785380.1">
    <property type="nucleotide sequence ID" value="NZ_BAABAF010000018.1"/>
</dbReference>
<dbReference type="EMBL" id="BAABAF010000018">
    <property type="protein sequence ID" value="GAA3778062.1"/>
    <property type="molecule type" value="Genomic_DNA"/>
</dbReference>
<dbReference type="Proteomes" id="UP001500540">
    <property type="component" value="Unassembled WGS sequence"/>
</dbReference>
<dbReference type="InterPro" id="IPR036390">
    <property type="entry name" value="WH_DNA-bd_sf"/>
</dbReference>
<name>A0ABP7GXY9_9MICO</name>
<evidence type="ECO:0000259" key="5">
    <source>
        <dbReference type="PROSITE" id="PS50931"/>
    </source>
</evidence>
<protein>
    <submittedName>
        <fullName evidence="6">LysR family transcriptional regulator</fullName>
    </submittedName>
</protein>
<evidence type="ECO:0000313" key="7">
    <source>
        <dbReference type="Proteomes" id="UP001500540"/>
    </source>
</evidence>
<accession>A0ABP7GXY9</accession>
<keyword evidence="7" id="KW-1185">Reference proteome</keyword>
<dbReference type="InterPro" id="IPR005119">
    <property type="entry name" value="LysR_subst-bd"/>
</dbReference>
<keyword evidence="2" id="KW-0805">Transcription regulation</keyword>
<dbReference type="Pfam" id="PF00126">
    <property type="entry name" value="HTH_1"/>
    <property type="match status" value="1"/>
</dbReference>
<dbReference type="SUPFAM" id="SSF53850">
    <property type="entry name" value="Periplasmic binding protein-like II"/>
    <property type="match status" value="1"/>
</dbReference>
<evidence type="ECO:0000256" key="2">
    <source>
        <dbReference type="ARBA" id="ARBA00023015"/>
    </source>
</evidence>
<feature type="domain" description="HTH lysR-type" evidence="5">
    <location>
        <begin position="1"/>
        <end position="58"/>
    </location>
</feature>
<keyword evidence="4" id="KW-0804">Transcription</keyword>
<comment type="similarity">
    <text evidence="1">Belongs to the LysR transcriptional regulatory family.</text>
</comment>
<sequence>MTLAQIRAFLAAYDTGTFTAAAAMLGIKQVSVSELVARLEAEVGLELFTRGARRLSPTAAAEEFRGHAIDAINALEDGVKSLRSITSLEGGVSTFGVLRNAAYYDLADLVQRFHKRYPNVRIRMVGLNSALVADAVAAGEIECALVVLPIENEGLSVRTLFHDEVLYVSTSRSTRRGPVRISELADASLVLYDAHTGWRDPTRHQIQERAQAAGVRVEPIIEVEHVETAISLVAAGVGDSFISKTIIDTPGFPTSIRTFPFAEPLYDTLALVRREDARLSPATRKFADLAERMLLSKVGQQGS</sequence>
<comment type="caution">
    <text evidence="6">The sequence shown here is derived from an EMBL/GenBank/DDBJ whole genome shotgun (WGS) entry which is preliminary data.</text>
</comment>
<dbReference type="InterPro" id="IPR000847">
    <property type="entry name" value="LysR_HTH_N"/>
</dbReference>
<dbReference type="PANTHER" id="PTHR30419">
    <property type="entry name" value="HTH-TYPE TRANSCRIPTIONAL REGULATOR YBHD"/>
    <property type="match status" value="1"/>
</dbReference>
<dbReference type="SUPFAM" id="SSF46785">
    <property type="entry name" value="Winged helix' DNA-binding domain"/>
    <property type="match status" value="1"/>
</dbReference>
<dbReference type="PROSITE" id="PS50931">
    <property type="entry name" value="HTH_LYSR"/>
    <property type="match status" value="1"/>
</dbReference>
<dbReference type="Gene3D" id="3.40.190.290">
    <property type="match status" value="1"/>
</dbReference>
<dbReference type="InterPro" id="IPR036388">
    <property type="entry name" value="WH-like_DNA-bd_sf"/>
</dbReference>
<evidence type="ECO:0000256" key="3">
    <source>
        <dbReference type="ARBA" id="ARBA00023125"/>
    </source>
</evidence>
<keyword evidence="3" id="KW-0238">DNA-binding</keyword>
<evidence type="ECO:0000256" key="4">
    <source>
        <dbReference type="ARBA" id="ARBA00023163"/>
    </source>
</evidence>
<gene>
    <name evidence="6" type="ORF">GCM10022240_31640</name>
</gene>
<dbReference type="PRINTS" id="PR00039">
    <property type="entry name" value="HTHLYSR"/>
</dbReference>
<organism evidence="6 7">
    <name type="scientific">Microbacterium kribbense</name>
    <dbReference type="NCBI Taxonomy" id="433645"/>
    <lineage>
        <taxon>Bacteria</taxon>
        <taxon>Bacillati</taxon>
        <taxon>Actinomycetota</taxon>
        <taxon>Actinomycetes</taxon>
        <taxon>Micrococcales</taxon>
        <taxon>Microbacteriaceae</taxon>
        <taxon>Microbacterium</taxon>
    </lineage>
</organism>
<dbReference type="Gene3D" id="1.10.10.10">
    <property type="entry name" value="Winged helix-like DNA-binding domain superfamily/Winged helix DNA-binding domain"/>
    <property type="match status" value="1"/>
</dbReference>
<proteinExistence type="inferred from homology"/>